<evidence type="ECO:0000313" key="2">
    <source>
        <dbReference type="EMBL" id="ABC74953.1"/>
    </source>
</evidence>
<keyword evidence="3" id="KW-1185">Reference proteome</keyword>
<dbReference type="GeneID" id="4179109"/>
<gene>
    <name evidence="2" type="primary">pif</name>
</gene>
<dbReference type="Proteomes" id="UP000242804">
    <property type="component" value="Segment"/>
</dbReference>
<accession>Q0ZP01</accession>
<feature type="transmembrane region" description="Helical" evidence="1">
    <location>
        <begin position="7"/>
        <end position="27"/>
    </location>
</feature>
<dbReference type="InterPro" id="IPR007784">
    <property type="entry name" value="PIR"/>
</dbReference>
<dbReference type="OrthoDB" id="1963at10239"/>
<dbReference type="EMBL" id="DQ317692">
    <property type="protein sequence ID" value="ABC74953.1"/>
    <property type="molecule type" value="Genomic_DNA"/>
</dbReference>
<dbReference type="Pfam" id="PF05092">
    <property type="entry name" value="PIF"/>
    <property type="match status" value="1"/>
</dbReference>
<name>Q0ZP01_9CBAC</name>
<organism evidence="2 3">
    <name type="scientific">Neodiprion abietis nucleopolyhedrovirus</name>
    <dbReference type="NCBI Taxonomy" id="204507"/>
    <lineage>
        <taxon>Viruses</taxon>
        <taxon>Viruses incertae sedis</taxon>
        <taxon>Naldaviricetes</taxon>
        <taxon>Lefavirales</taxon>
        <taxon>Baculoviridae</taxon>
        <taxon>Gammabaculovirus</taxon>
        <taxon>Gammabaculovirus neabietis</taxon>
    </lineage>
</organism>
<evidence type="ECO:0000313" key="3">
    <source>
        <dbReference type="Proteomes" id="UP000242804"/>
    </source>
</evidence>
<proteinExistence type="predicted"/>
<dbReference type="RefSeq" id="YP_667927.1">
    <property type="nucleotide sequence ID" value="NC_008252.1"/>
</dbReference>
<keyword evidence="1" id="KW-1133">Transmembrane helix</keyword>
<reference evidence="2 3" key="1">
    <citation type="journal article" date="2006" name="J. Virol.">
        <title>Sequence analysis and organization of the Neodiprion abietis nucleopolyhedrovirus genome.</title>
        <authorList>
            <person name="Duffy S.P."/>
            <person name="Young A.M."/>
            <person name="Morin B."/>
            <person name="Lucarotti C.J."/>
            <person name="Koop B.F."/>
            <person name="Levin D.B."/>
        </authorList>
    </citation>
    <scope>NUCLEOTIDE SEQUENCE [LARGE SCALE GENOMIC DNA]</scope>
</reference>
<evidence type="ECO:0000256" key="1">
    <source>
        <dbReference type="SAM" id="Phobius"/>
    </source>
</evidence>
<protein>
    <submittedName>
        <fullName evidence="2">Per-os infectivity factor</fullName>
    </submittedName>
</protein>
<keyword evidence="1" id="KW-0812">Transmembrane</keyword>
<sequence>MQTIVNDMHYIIVILIFVCIFFIYMFINNFTNYRIDDTIDDEITLFKNLDTDILKLPSDEIVLETNPTTCHTELTPCTTDGDCFECQELLAKCQSFEEEVQIEIGSTTLVIPPNESYCLAIDAKKSRSCNVYTGKWVLVETDTGLGLICSCLYPGLVTQTDIYSDCDVSVGCNNAGVISNLYTSPLTCDCNDGYVADTANDQPICRPRQIKDVIYDTTLFPREPCPDNYISVAHDGLDESYRQQFILSNICIPDPCSIDPITTQTISGYGQIEYRYIDEDIVYFCNCSAQTGAFGINIGDSMLKTNSYNLSNACIQPLSKQYELGDDAWIKWFWGRSNPLDVCDVDFTFRLAKTYFKDAYHQILQNVVGDMGTLKFALQETYYNTSVDKINHFTRAISLMERTWQPVCYKHFIRACTEDVCVWRTPRTFLVGSKEFFTGQKCQLSRLEDPIVIPDPNDIYEDSTVYPIIAYGPPKHYDTAFPVVFYIYNDITFIGYYPGSSSSYDRTVYHINSEMITEDIDTLSSLIYTFPNYSRLS</sequence>
<dbReference type="KEGG" id="vg:4179109"/>
<keyword evidence="1" id="KW-0472">Membrane</keyword>